<sequence>MGVKDPFDRNLDDRLVKILRENGIDEMFPIQRLVVPEILRHSLGLLPFPPRDICVSAPTGSGKTLCYVLPLVQILRQQHLQRVRALILVPVVSLAQQVAQVFQIYTRDSDLKVVLATGKRNFKTECEELYDKVSTFDEDGRIKEIKLATADIVIATPGRLIDHLRRDDRAFCLKYLRYLILDEADRLMNDFRTDWLGEIENAVYETSLLKASPNRTKLTVGNMEQLSAAGVFPLQKILLSATLSHNPELLKQLNLFLPKYFSIGGIVEPAKMSSTENLGIPDELVESYVKVPLKYKPLATYKIIRDNEFAKVLCFVDKIQSSRKLACVLEKLGIQNVNEFDSTVNKFRMNRILTRFGKAKSGVLICTDVMARGMDFAKTDCVINYDWPKALKTYVHRIGRTARAGGKGSAFTILENSEVDDFKSLLSERLEKLREVEMDSSTFEPYQEKYKEALLEVRRKLETEHRKKQMKLKLKVRPGRYKIKS</sequence>
<keyword evidence="1 6" id="KW-0547">Nucleotide-binding</keyword>
<organism evidence="10 11">
    <name type="scientific">Romanomermis culicivorax</name>
    <name type="common">Nematode worm</name>
    <dbReference type="NCBI Taxonomy" id="13658"/>
    <lineage>
        <taxon>Eukaryota</taxon>
        <taxon>Metazoa</taxon>
        <taxon>Ecdysozoa</taxon>
        <taxon>Nematoda</taxon>
        <taxon>Enoplea</taxon>
        <taxon>Dorylaimia</taxon>
        <taxon>Mermithida</taxon>
        <taxon>Mermithoidea</taxon>
        <taxon>Mermithidae</taxon>
        <taxon>Romanomermis</taxon>
    </lineage>
</organism>
<dbReference type="InterPro" id="IPR000629">
    <property type="entry name" value="RNA-helicase_DEAD-box_CS"/>
</dbReference>
<reference evidence="11" key="1">
    <citation type="submission" date="2022-11" db="UniProtKB">
        <authorList>
            <consortium name="WormBaseParasite"/>
        </authorList>
    </citation>
    <scope>IDENTIFICATION</scope>
</reference>
<dbReference type="PANTHER" id="PTHR24031">
    <property type="entry name" value="RNA HELICASE"/>
    <property type="match status" value="1"/>
</dbReference>
<evidence type="ECO:0000259" key="9">
    <source>
        <dbReference type="PROSITE" id="PS51194"/>
    </source>
</evidence>
<comment type="domain">
    <text evidence="7">The Q motif is unique to and characteristic of the DEAD box family of RNA helicases and controls ATP binding and hydrolysis.</text>
</comment>
<comment type="function">
    <text evidence="7">RNA helicase.</text>
</comment>
<keyword evidence="2 6" id="KW-0378">Hydrolase</keyword>
<evidence type="ECO:0000256" key="6">
    <source>
        <dbReference type="RuleBase" id="RU000492"/>
    </source>
</evidence>
<keyword evidence="5 7" id="KW-0694">RNA-binding</keyword>
<evidence type="ECO:0000259" key="8">
    <source>
        <dbReference type="PROSITE" id="PS51192"/>
    </source>
</evidence>
<dbReference type="SMART" id="SM00490">
    <property type="entry name" value="HELICc"/>
    <property type="match status" value="1"/>
</dbReference>
<dbReference type="WBParaSite" id="nRc.2.0.1.t32863-RA">
    <property type="protein sequence ID" value="nRc.2.0.1.t32863-RA"/>
    <property type="gene ID" value="nRc.2.0.1.g32863"/>
</dbReference>
<name>A0A915K227_ROMCU</name>
<evidence type="ECO:0000256" key="4">
    <source>
        <dbReference type="ARBA" id="ARBA00022840"/>
    </source>
</evidence>
<dbReference type="GO" id="GO:0016787">
    <property type="term" value="F:hydrolase activity"/>
    <property type="evidence" value="ECO:0007669"/>
    <property type="project" value="UniProtKB-KW"/>
</dbReference>
<keyword evidence="3 6" id="KW-0347">Helicase</keyword>
<dbReference type="SUPFAM" id="SSF52540">
    <property type="entry name" value="P-loop containing nucleoside triphosphate hydrolases"/>
    <property type="match status" value="1"/>
</dbReference>
<dbReference type="PROSITE" id="PS51192">
    <property type="entry name" value="HELICASE_ATP_BIND_1"/>
    <property type="match status" value="1"/>
</dbReference>
<evidence type="ECO:0000256" key="7">
    <source>
        <dbReference type="RuleBase" id="RU365068"/>
    </source>
</evidence>
<dbReference type="Proteomes" id="UP000887565">
    <property type="component" value="Unplaced"/>
</dbReference>
<evidence type="ECO:0000256" key="2">
    <source>
        <dbReference type="ARBA" id="ARBA00022801"/>
    </source>
</evidence>
<comment type="catalytic activity">
    <reaction evidence="7">
        <text>ATP + H2O = ADP + phosphate + H(+)</text>
        <dbReference type="Rhea" id="RHEA:13065"/>
        <dbReference type="ChEBI" id="CHEBI:15377"/>
        <dbReference type="ChEBI" id="CHEBI:15378"/>
        <dbReference type="ChEBI" id="CHEBI:30616"/>
        <dbReference type="ChEBI" id="CHEBI:43474"/>
        <dbReference type="ChEBI" id="CHEBI:456216"/>
        <dbReference type="EC" id="3.6.4.13"/>
    </reaction>
</comment>
<dbReference type="Pfam" id="PF00271">
    <property type="entry name" value="Helicase_C"/>
    <property type="match status" value="1"/>
</dbReference>
<dbReference type="EC" id="3.6.4.13" evidence="7"/>
<dbReference type="InterPro" id="IPR027417">
    <property type="entry name" value="P-loop_NTPase"/>
</dbReference>
<dbReference type="SMART" id="SM00487">
    <property type="entry name" value="DEXDc"/>
    <property type="match status" value="1"/>
</dbReference>
<dbReference type="Pfam" id="PF00270">
    <property type="entry name" value="DEAD"/>
    <property type="match status" value="1"/>
</dbReference>
<keyword evidence="4 6" id="KW-0067">ATP-binding</keyword>
<dbReference type="CDD" id="cd18787">
    <property type="entry name" value="SF2_C_DEAD"/>
    <property type="match status" value="1"/>
</dbReference>
<dbReference type="InterPro" id="IPR001650">
    <property type="entry name" value="Helicase_C-like"/>
</dbReference>
<accession>A0A915K227</accession>
<keyword evidence="10" id="KW-1185">Reference proteome</keyword>
<dbReference type="InterPro" id="IPR014001">
    <property type="entry name" value="Helicase_ATP-bd"/>
</dbReference>
<evidence type="ECO:0000256" key="5">
    <source>
        <dbReference type="ARBA" id="ARBA00022884"/>
    </source>
</evidence>
<dbReference type="PROSITE" id="PS51194">
    <property type="entry name" value="HELICASE_CTER"/>
    <property type="match status" value="1"/>
</dbReference>
<feature type="domain" description="Helicase C-terminal" evidence="9">
    <location>
        <begin position="283"/>
        <end position="454"/>
    </location>
</feature>
<dbReference type="AlphaFoldDB" id="A0A915K227"/>
<dbReference type="PROSITE" id="PS00039">
    <property type="entry name" value="DEAD_ATP_HELICASE"/>
    <property type="match status" value="1"/>
</dbReference>
<evidence type="ECO:0000313" key="11">
    <source>
        <dbReference type="WBParaSite" id="nRc.2.0.1.t32863-RA"/>
    </source>
</evidence>
<dbReference type="GO" id="GO:0003724">
    <property type="term" value="F:RNA helicase activity"/>
    <property type="evidence" value="ECO:0007669"/>
    <property type="project" value="UniProtKB-EC"/>
</dbReference>
<protein>
    <recommendedName>
        <fullName evidence="7">ATP-dependent RNA helicase</fullName>
        <ecNumber evidence="7">3.6.4.13</ecNumber>
    </recommendedName>
</protein>
<evidence type="ECO:0000256" key="1">
    <source>
        <dbReference type="ARBA" id="ARBA00022741"/>
    </source>
</evidence>
<dbReference type="CDD" id="cd17956">
    <property type="entry name" value="DEADc_DDX51"/>
    <property type="match status" value="1"/>
</dbReference>
<dbReference type="GO" id="GO:0043186">
    <property type="term" value="C:P granule"/>
    <property type="evidence" value="ECO:0007669"/>
    <property type="project" value="UniProtKB-ARBA"/>
</dbReference>
<dbReference type="Gene3D" id="3.40.50.300">
    <property type="entry name" value="P-loop containing nucleotide triphosphate hydrolases"/>
    <property type="match status" value="2"/>
</dbReference>
<dbReference type="GO" id="GO:0005524">
    <property type="term" value="F:ATP binding"/>
    <property type="evidence" value="ECO:0007669"/>
    <property type="project" value="UniProtKB-UniRule"/>
</dbReference>
<dbReference type="GO" id="GO:0003723">
    <property type="term" value="F:RNA binding"/>
    <property type="evidence" value="ECO:0007669"/>
    <property type="project" value="UniProtKB-UniRule"/>
</dbReference>
<dbReference type="OMA" id="TWFPVQY"/>
<feature type="domain" description="Helicase ATP-binding" evidence="8">
    <location>
        <begin position="44"/>
        <end position="261"/>
    </location>
</feature>
<evidence type="ECO:0000256" key="3">
    <source>
        <dbReference type="ARBA" id="ARBA00022806"/>
    </source>
</evidence>
<evidence type="ECO:0000313" key="10">
    <source>
        <dbReference type="Proteomes" id="UP000887565"/>
    </source>
</evidence>
<comment type="similarity">
    <text evidence="6">Belongs to the DEAD box helicase family.</text>
</comment>
<proteinExistence type="inferred from homology"/>
<dbReference type="InterPro" id="IPR011545">
    <property type="entry name" value="DEAD/DEAH_box_helicase_dom"/>
</dbReference>